<gene>
    <name evidence="1" type="ORF">HPLM_LOCUS1968</name>
</gene>
<protein>
    <submittedName>
        <fullName evidence="3">Transposase</fullName>
    </submittedName>
</protein>
<accession>A0A0N4VXF0</accession>
<evidence type="ECO:0000313" key="2">
    <source>
        <dbReference type="Proteomes" id="UP000268014"/>
    </source>
</evidence>
<reference evidence="1 2" key="2">
    <citation type="submission" date="2018-11" db="EMBL/GenBank/DDBJ databases">
        <authorList>
            <consortium name="Pathogen Informatics"/>
        </authorList>
    </citation>
    <scope>NUCLEOTIDE SEQUENCE [LARGE SCALE GENOMIC DNA]</scope>
    <source>
        <strain evidence="1 2">MHpl1</strain>
    </source>
</reference>
<evidence type="ECO:0000313" key="3">
    <source>
        <dbReference type="WBParaSite" id="HPLM_0000197001-mRNA-1"/>
    </source>
</evidence>
<evidence type="ECO:0000313" key="1">
    <source>
        <dbReference type="EMBL" id="VDO12266.1"/>
    </source>
</evidence>
<sequence>MRRLNGILRQVTFQCRRLRSDSIYQTGRKRCSSYWLAEKLLAK</sequence>
<keyword evidence="2" id="KW-1185">Reference proteome</keyword>
<dbReference type="Proteomes" id="UP000268014">
    <property type="component" value="Unassembled WGS sequence"/>
</dbReference>
<reference evidence="3" key="1">
    <citation type="submission" date="2017-02" db="UniProtKB">
        <authorList>
            <consortium name="WormBaseParasite"/>
        </authorList>
    </citation>
    <scope>IDENTIFICATION</scope>
</reference>
<dbReference type="WBParaSite" id="HPLM_0000197001-mRNA-1">
    <property type="protein sequence ID" value="HPLM_0000197001-mRNA-1"/>
    <property type="gene ID" value="HPLM_0000197001"/>
</dbReference>
<proteinExistence type="predicted"/>
<name>A0A0N4VXF0_HAEPC</name>
<dbReference type="AlphaFoldDB" id="A0A0N4VXF0"/>
<organism evidence="3">
    <name type="scientific">Haemonchus placei</name>
    <name type="common">Barber's pole worm</name>
    <dbReference type="NCBI Taxonomy" id="6290"/>
    <lineage>
        <taxon>Eukaryota</taxon>
        <taxon>Metazoa</taxon>
        <taxon>Ecdysozoa</taxon>
        <taxon>Nematoda</taxon>
        <taxon>Chromadorea</taxon>
        <taxon>Rhabditida</taxon>
        <taxon>Rhabditina</taxon>
        <taxon>Rhabditomorpha</taxon>
        <taxon>Strongyloidea</taxon>
        <taxon>Trichostrongylidae</taxon>
        <taxon>Haemonchus</taxon>
    </lineage>
</organism>
<dbReference type="EMBL" id="UZAF01003225">
    <property type="protein sequence ID" value="VDO12266.1"/>
    <property type="molecule type" value="Genomic_DNA"/>
</dbReference>